<evidence type="ECO:0000313" key="3">
    <source>
        <dbReference type="EMBL" id="KAI3926334.1"/>
    </source>
</evidence>
<gene>
    <name evidence="2" type="ORF">MKW98_011524</name>
    <name evidence="3" type="ORF">MKW98_025968</name>
</gene>
<feature type="signal peptide" evidence="1">
    <location>
        <begin position="1"/>
        <end position="35"/>
    </location>
</feature>
<name>A0AAD4SGX7_9MAGN</name>
<protein>
    <submittedName>
        <fullName evidence="2">Uncharacterized protein</fullName>
    </submittedName>
</protein>
<evidence type="ECO:0000313" key="2">
    <source>
        <dbReference type="EMBL" id="KAI3906186.1"/>
    </source>
</evidence>
<comment type="caution">
    <text evidence="2">The sequence shown here is derived from an EMBL/GenBank/DDBJ whole genome shotgun (WGS) entry which is preliminary data.</text>
</comment>
<accession>A0AAD4SGX7</accession>
<keyword evidence="1" id="KW-0732">Signal</keyword>
<dbReference type="EMBL" id="JAJJMB010010811">
    <property type="protein sequence ID" value="KAI3906186.1"/>
    <property type="molecule type" value="Genomic_DNA"/>
</dbReference>
<reference evidence="2" key="1">
    <citation type="submission" date="2022-04" db="EMBL/GenBank/DDBJ databases">
        <title>A functionally conserved STORR gene fusion in Papaver species that diverged 16.8 million years ago.</title>
        <authorList>
            <person name="Catania T."/>
        </authorList>
    </citation>
    <scope>NUCLEOTIDE SEQUENCE</scope>
    <source>
        <strain evidence="2">S-188037</strain>
    </source>
</reference>
<evidence type="ECO:0000256" key="1">
    <source>
        <dbReference type="SAM" id="SignalP"/>
    </source>
</evidence>
<dbReference type="EMBL" id="JAJJMB010008060">
    <property type="protein sequence ID" value="KAI3926334.1"/>
    <property type="molecule type" value="Genomic_DNA"/>
</dbReference>
<organism evidence="2 4">
    <name type="scientific">Papaver atlanticum</name>
    <dbReference type="NCBI Taxonomy" id="357466"/>
    <lineage>
        <taxon>Eukaryota</taxon>
        <taxon>Viridiplantae</taxon>
        <taxon>Streptophyta</taxon>
        <taxon>Embryophyta</taxon>
        <taxon>Tracheophyta</taxon>
        <taxon>Spermatophyta</taxon>
        <taxon>Magnoliopsida</taxon>
        <taxon>Ranunculales</taxon>
        <taxon>Papaveraceae</taxon>
        <taxon>Papaveroideae</taxon>
        <taxon>Papaver</taxon>
    </lineage>
</organism>
<dbReference type="AlphaFoldDB" id="A0AAD4SGX7"/>
<dbReference type="Proteomes" id="UP001202328">
    <property type="component" value="Unassembled WGS sequence"/>
</dbReference>
<evidence type="ECO:0000313" key="4">
    <source>
        <dbReference type="Proteomes" id="UP001202328"/>
    </source>
</evidence>
<proteinExistence type="predicted"/>
<sequence>MAIIRRRFPGYFTSSSHVFAILAICVLLSAEMAAAWKRDMCIPGDVYIDSRNHPAKGTGCEFCENWCSKQCLDLELPAVSYGCLVAGDTDIRCKCCCGRSSSSVSSSSLPTLLNRPESEFNGGWPHDYNICQPGEDHEKVERVDGRFCINNPSCEENCRRKQRWLTRAECVAGGQAVPNPSYKWYEQCCCGLVKPPPPSPSPPPLPPTPPPPPPPQCCTVMPSPLCPSPFQKNMCRAEDIYVAFKPRGGCGICPSECNTKCSGLDSPTVSMQRCTAEPTSQLCECCCKNNTPSAPCPSPHPQTPPVGTCSATTEDAFIPTLVTDCSLCTNEYCEDICSASGVIFTRMECASSKCNCWFRTIPQPLSPKALGSSICLETH</sequence>
<feature type="chain" id="PRO_5042441250" evidence="1">
    <location>
        <begin position="36"/>
        <end position="379"/>
    </location>
</feature>
<keyword evidence="4" id="KW-1185">Reference proteome</keyword>